<dbReference type="AlphaFoldDB" id="E4Z4F8"/>
<organism evidence="1">
    <name type="scientific">Oikopleura dioica</name>
    <name type="common">Tunicate</name>
    <dbReference type="NCBI Taxonomy" id="34765"/>
    <lineage>
        <taxon>Eukaryota</taxon>
        <taxon>Metazoa</taxon>
        <taxon>Chordata</taxon>
        <taxon>Tunicata</taxon>
        <taxon>Appendicularia</taxon>
        <taxon>Copelata</taxon>
        <taxon>Oikopleuridae</taxon>
        <taxon>Oikopleura</taxon>
    </lineage>
</organism>
<protein>
    <submittedName>
        <fullName evidence="1">Uncharacterized protein</fullName>
    </submittedName>
</protein>
<gene>
    <name evidence="1" type="ORF">GSOID_T00026289001</name>
</gene>
<proteinExistence type="predicted"/>
<dbReference type="Proteomes" id="UP000011014">
    <property type="component" value="Unassembled WGS sequence"/>
</dbReference>
<accession>E4Z4F8</accession>
<name>E4Z4F8_OIKDI</name>
<evidence type="ECO:0000313" key="1">
    <source>
        <dbReference type="EMBL" id="CBY42586.1"/>
    </source>
</evidence>
<reference evidence="1" key="1">
    <citation type="journal article" date="2010" name="Science">
        <title>Plasticity of animal genome architecture unmasked by rapid evolution of a pelagic tunicate.</title>
        <authorList>
            <person name="Denoeud F."/>
            <person name="Henriet S."/>
            <person name="Mungpakdee S."/>
            <person name="Aury J.M."/>
            <person name="Da Silva C."/>
            <person name="Brinkmann H."/>
            <person name="Mikhaleva J."/>
            <person name="Olsen L.C."/>
            <person name="Jubin C."/>
            <person name="Canestro C."/>
            <person name="Bouquet J.M."/>
            <person name="Danks G."/>
            <person name="Poulain J."/>
            <person name="Campsteijn C."/>
            <person name="Adamski M."/>
            <person name="Cross I."/>
            <person name="Yadetie F."/>
            <person name="Muffato M."/>
            <person name="Louis A."/>
            <person name="Butcher S."/>
            <person name="Tsagkogeorga G."/>
            <person name="Konrad A."/>
            <person name="Singh S."/>
            <person name="Jensen M.F."/>
            <person name="Cong E.H."/>
            <person name="Eikeseth-Otteraa H."/>
            <person name="Noel B."/>
            <person name="Anthouard V."/>
            <person name="Porcel B.M."/>
            <person name="Kachouri-Lafond R."/>
            <person name="Nishino A."/>
            <person name="Ugolini M."/>
            <person name="Chourrout P."/>
            <person name="Nishida H."/>
            <person name="Aasland R."/>
            <person name="Huzurbazar S."/>
            <person name="Westhof E."/>
            <person name="Delsuc F."/>
            <person name="Lehrach H."/>
            <person name="Reinhardt R."/>
            <person name="Weissenbach J."/>
            <person name="Roy S.W."/>
            <person name="Artiguenave F."/>
            <person name="Postlethwait J.H."/>
            <person name="Manak J.R."/>
            <person name="Thompson E.M."/>
            <person name="Jaillon O."/>
            <person name="Du Pasquier L."/>
            <person name="Boudinot P."/>
            <person name="Liberles D.A."/>
            <person name="Volff J.N."/>
            <person name="Philippe H."/>
            <person name="Lenhard B."/>
            <person name="Roest Crollius H."/>
            <person name="Wincker P."/>
            <person name="Chourrout D."/>
        </authorList>
    </citation>
    <scope>NUCLEOTIDE SEQUENCE [LARGE SCALE GENOMIC DNA]</scope>
</reference>
<dbReference type="EMBL" id="FN657304">
    <property type="protein sequence ID" value="CBY42586.1"/>
    <property type="molecule type" value="Genomic_DNA"/>
</dbReference>
<sequence length="165" mass="18221">MQTKSERGTGIIFLYLPECFLKDNVFTHRHHKFSSIPVNYLDLSEFDKNYYKLFKTKLSSDGFRTPSQTLTSQETSIVVSSALVGKTKPSNENSTAVVSDCVSWNAKLVPSTGHVFRMTRLSEISLSSTVHLPTENSSESAKALVGAILPKSGFPGWKAPFVRSA</sequence>